<dbReference type="InterPro" id="IPR023753">
    <property type="entry name" value="FAD/NAD-binding_dom"/>
</dbReference>
<dbReference type="GO" id="GO:0051539">
    <property type="term" value="F:4 iron, 4 sulfur cluster binding"/>
    <property type="evidence" value="ECO:0007669"/>
    <property type="project" value="UniProtKB-KW"/>
</dbReference>
<dbReference type="Pfam" id="PF07992">
    <property type="entry name" value="Pyr_redox_2"/>
    <property type="match status" value="1"/>
</dbReference>
<dbReference type="InterPro" id="IPR041854">
    <property type="entry name" value="BFD-like_2Fe2S-bd_dom_sf"/>
</dbReference>
<gene>
    <name evidence="26" type="ORF">SAMN04489742_0268</name>
</gene>
<dbReference type="Pfam" id="PF03460">
    <property type="entry name" value="NIR_SIR_ferr"/>
    <property type="match status" value="1"/>
</dbReference>
<dbReference type="InterPro" id="IPR006066">
    <property type="entry name" value="NO2/SO3_Rdtase_FeS/sirohaem_BS"/>
</dbReference>
<feature type="domain" description="FAD/NAD(P)-binding" evidence="24">
    <location>
        <begin position="11"/>
        <end position="268"/>
    </location>
</feature>
<dbReference type="SUPFAM" id="SSF51905">
    <property type="entry name" value="FAD/NAD(P)-binding domain"/>
    <property type="match status" value="2"/>
</dbReference>
<evidence type="ECO:0000256" key="15">
    <source>
        <dbReference type="ARBA" id="ARBA00023014"/>
    </source>
</evidence>
<keyword evidence="10 20" id="KW-0479">Metal-binding</keyword>
<keyword evidence="9" id="KW-0001">2Fe-2S</keyword>
<protein>
    <recommendedName>
        <fullName evidence="5">assimilatory sulfite reductase (ferredoxin)</fullName>
        <ecNumber evidence="5">1.8.7.1</ecNumber>
    </recommendedName>
</protein>
<evidence type="ECO:0000259" key="21">
    <source>
        <dbReference type="Pfam" id="PF01077"/>
    </source>
</evidence>
<organism evidence="26 27">
    <name type="scientific">Crystallibacter crystallopoietes</name>
    <dbReference type="NCBI Taxonomy" id="37928"/>
    <lineage>
        <taxon>Bacteria</taxon>
        <taxon>Bacillati</taxon>
        <taxon>Actinomycetota</taxon>
        <taxon>Actinomycetes</taxon>
        <taxon>Micrococcales</taxon>
        <taxon>Micrococcaceae</taxon>
        <taxon>Crystallibacter</taxon>
    </lineage>
</organism>
<feature type="binding site" evidence="20">
    <location>
        <position position="709"/>
    </location>
    <ligand>
        <name>[4Fe-4S] cluster</name>
        <dbReference type="ChEBI" id="CHEBI:49883"/>
    </ligand>
</feature>
<comment type="cofactor">
    <cofactor evidence="20">
        <name>[4Fe-4S] cluster</name>
        <dbReference type="ChEBI" id="CHEBI:49883"/>
    </cofactor>
    <text evidence="20">Binds 1 [4Fe-4S] cluster per subunit.</text>
</comment>
<dbReference type="CDD" id="cd19944">
    <property type="entry name" value="NirB_Fer2_BFD-like_2"/>
    <property type="match status" value="1"/>
</dbReference>
<dbReference type="InterPro" id="IPR017121">
    <property type="entry name" value="Nitrite_Rdtase_lsu"/>
</dbReference>
<feature type="domain" description="NADH-rubredoxin oxidoreductase C-terminal" evidence="25">
    <location>
        <begin position="365"/>
        <end position="431"/>
    </location>
</feature>
<evidence type="ECO:0000259" key="25">
    <source>
        <dbReference type="Pfam" id="PF18267"/>
    </source>
</evidence>
<evidence type="ECO:0000313" key="26">
    <source>
        <dbReference type="EMBL" id="SDQ25096.1"/>
    </source>
</evidence>
<dbReference type="PIRSF" id="PIRSF037149">
    <property type="entry name" value="NirB"/>
    <property type="match status" value="1"/>
</dbReference>
<dbReference type="InterPro" id="IPR052034">
    <property type="entry name" value="NasD-like"/>
</dbReference>
<evidence type="ECO:0000256" key="17">
    <source>
        <dbReference type="ARBA" id="ARBA00034078"/>
    </source>
</evidence>
<evidence type="ECO:0000256" key="5">
    <source>
        <dbReference type="ARBA" id="ARBA00012353"/>
    </source>
</evidence>
<feature type="binding site" evidence="20">
    <location>
        <position position="703"/>
    </location>
    <ligand>
        <name>[4Fe-4S] cluster</name>
        <dbReference type="ChEBI" id="CHEBI:49883"/>
    </ligand>
</feature>
<dbReference type="InterPro" id="IPR036136">
    <property type="entry name" value="Nit/Sulf_reduc_fer-like_dom_sf"/>
</dbReference>
<evidence type="ECO:0000256" key="13">
    <source>
        <dbReference type="ARBA" id="ARBA00023002"/>
    </source>
</evidence>
<dbReference type="NCBIfam" id="TIGR02374">
    <property type="entry name" value="nitri_red_nirB"/>
    <property type="match status" value="1"/>
</dbReference>
<dbReference type="GO" id="GO:0050661">
    <property type="term" value="F:NADP binding"/>
    <property type="evidence" value="ECO:0007669"/>
    <property type="project" value="UniProtKB-UniRule"/>
</dbReference>
<dbReference type="EMBL" id="FNKH01000002">
    <property type="protein sequence ID" value="SDQ25096.1"/>
    <property type="molecule type" value="Genomic_DNA"/>
</dbReference>
<evidence type="ECO:0000256" key="18">
    <source>
        <dbReference type="ARBA" id="ARBA00049518"/>
    </source>
</evidence>
<evidence type="ECO:0000256" key="16">
    <source>
        <dbReference type="ARBA" id="ARBA00023063"/>
    </source>
</evidence>
<comment type="cofactor">
    <cofactor evidence="20">
        <name>siroheme</name>
        <dbReference type="ChEBI" id="CHEBI:60052"/>
    </cofactor>
    <text evidence="20">Binds 1 siroheme per subunit.</text>
</comment>
<evidence type="ECO:0000256" key="10">
    <source>
        <dbReference type="ARBA" id="ARBA00022723"/>
    </source>
</evidence>
<dbReference type="GO" id="GO:0098809">
    <property type="term" value="F:nitrite reductase activity"/>
    <property type="evidence" value="ECO:0007669"/>
    <property type="project" value="InterPro"/>
</dbReference>
<dbReference type="PANTHER" id="PTHR43809:SF1">
    <property type="entry name" value="NITRITE REDUCTASE (NADH) LARGE SUBUNIT"/>
    <property type="match status" value="1"/>
</dbReference>
<dbReference type="PRINTS" id="PR00368">
    <property type="entry name" value="FADPNR"/>
</dbReference>
<dbReference type="InterPro" id="IPR045854">
    <property type="entry name" value="NO2/SO3_Rdtase_4Fe4S_sf"/>
</dbReference>
<dbReference type="InterPro" id="IPR006067">
    <property type="entry name" value="NO2/SO3_Rdtase_4Fe4S_dom"/>
</dbReference>
<comment type="similarity">
    <text evidence="4">Belongs to the nitrite and sulfite reductase 4Fe-4S domain family.</text>
</comment>
<evidence type="ECO:0000256" key="12">
    <source>
        <dbReference type="ARBA" id="ARBA00022827"/>
    </source>
</evidence>
<dbReference type="EC" id="1.8.7.1" evidence="5"/>
<keyword evidence="14 20" id="KW-0408">Iron</keyword>
<dbReference type="Gene3D" id="3.50.50.60">
    <property type="entry name" value="FAD/NAD(P)-binding domain"/>
    <property type="match status" value="3"/>
</dbReference>
<keyword evidence="13" id="KW-0560">Oxidoreductase</keyword>
<dbReference type="Pfam" id="PF18267">
    <property type="entry name" value="Rubredoxin_C"/>
    <property type="match status" value="1"/>
</dbReference>
<dbReference type="GO" id="GO:0046872">
    <property type="term" value="F:metal ion binding"/>
    <property type="evidence" value="ECO:0007669"/>
    <property type="project" value="UniProtKB-KW"/>
</dbReference>
<dbReference type="AlphaFoldDB" id="A0A1H0ZDB3"/>
<keyword evidence="12 19" id="KW-0274">FAD</keyword>
<dbReference type="GO" id="GO:0050311">
    <property type="term" value="F:sulfite reductase (ferredoxin) activity"/>
    <property type="evidence" value="ECO:0007669"/>
    <property type="project" value="UniProtKB-EC"/>
</dbReference>
<evidence type="ECO:0000256" key="14">
    <source>
        <dbReference type="ARBA" id="ARBA00023004"/>
    </source>
</evidence>
<evidence type="ECO:0000256" key="6">
    <source>
        <dbReference type="ARBA" id="ARBA00022485"/>
    </source>
</evidence>
<feature type="domain" description="Nitrite/sulphite reductase 4Fe-4S" evidence="21">
    <location>
        <begin position="694"/>
        <end position="830"/>
    </location>
</feature>
<dbReference type="FunFam" id="3.30.413.10:FF:000007">
    <property type="entry name" value="Nitrite reductase [NAD(P)H] large subunit"/>
    <property type="match status" value="1"/>
</dbReference>
<dbReference type="Proteomes" id="UP000181917">
    <property type="component" value="Unassembled WGS sequence"/>
</dbReference>
<evidence type="ECO:0000256" key="8">
    <source>
        <dbReference type="ARBA" id="ARBA00022630"/>
    </source>
</evidence>
<keyword evidence="11" id="KW-0883">Thioether bond</keyword>
<evidence type="ECO:0000256" key="2">
    <source>
        <dbReference type="ARBA" id="ARBA00003247"/>
    </source>
</evidence>
<dbReference type="SUPFAM" id="SSF55124">
    <property type="entry name" value="Nitrite/Sulfite reductase N-terminal domain-like"/>
    <property type="match status" value="1"/>
</dbReference>
<dbReference type="InterPro" id="IPR016156">
    <property type="entry name" value="FAD/NAD-linked_Rdtase_dimer_sf"/>
</dbReference>
<sequence length="922" mass="97257">MNQLESTASRRIVVIGGGPAAHRFVEAMCARNAVAAGQTAITVLTEEVHLPYDRVALSKALTDTDVDLTLGEKSLWENDGVTLVTGARAVDLDLAAKEVITEGGGRYPYDELVLATGSNAATLPIPGSEHTSVYRTLEDVRGINQQVAALTAKHGRTINAVTIGGGLLGLEAAAGLQSLGARPVIIDGGKWLMGTQLDEGAGQAMGRLVAEKGLEVHGGVFPKAVLTETGADGEPVVTGVEMADGRIIPADLVVVSIGVRPRDELARTVNNRAKADAEAAASRAAGMPVELGDEDFVPVFRMGARGGIVIDETCATDVENIWAVGEVANFGGLCVGLVAPANSMAEIVADRLSGGQATFAGFDTATKLKLSGVDVASFGDAFATTEHALEIVYADPARGVYQKIVTTDDAKTLLGGIFVGDAAPYQSLRPLLGRELPAEPGAYLSAAGGGDAPDTELPDDAILCSCNNVAAGSIRDAINGCGACEGQDPAQDLGGLKACTRAGTQCGSCVPMLKKLLETELTKSGITVSKALCEHFSLSRAELFEAVRALELASAEEIFLRFGLPVELELEDGTTATQAPLGCDICKPAIGSILASQLAEYPLDGGRGTLQDTNDRALANMQKNGTYSVVPRIPGGEITPEKLGVIARVAEKYGLYTKITGALRIDMFGARLEQLPEIWKELVEAGFESGQAYGKALRNVKSCVGSTWCRFGVQDSVAMGIRLELRYRGLRAPHKFKMGVSGCARECAEARGKDVGVIATADGWNLYVGGNGGANPAHAQLLAKDLDDETLVKYIDRYLMYYIRTADRLQRTARWVEDLDGGIEHVKDVVINDVLGIADDLEAAMARHVDNYEDEWAATLKNPDRLRRFRSFVNAPDQQDNSIANVSERGMIRPATEDERAAAAAGEGPVLLGSSIPVRTAQ</sequence>
<dbReference type="STRING" id="37928.SAMN04489742_0268"/>
<evidence type="ECO:0000256" key="1">
    <source>
        <dbReference type="ARBA" id="ARBA00001974"/>
    </source>
</evidence>
<evidence type="ECO:0000259" key="22">
    <source>
        <dbReference type="Pfam" id="PF03460"/>
    </source>
</evidence>
<dbReference type="Gene3D" id="3.30.390.30">
    <property type="match status" value="1"/>
</dbReference>
<dbReference type="OrthoDB" id="9768666at2"/>
<dbReference type="InterPro" id="IPR005117">
    <property type="entry name" value="NiRdtase/SiRdtase_haem-b_fer"/>
</dbReference>
<keyword evidence="15 20" id="KW-0411">Iron-sulfur</keyword>
<comment type="catalytic activity">
    <reaction evidence="18">
        <text>hydrogen sulfide + 6 oxidized [2Fe-2S]-[ferredoxin] + 3 H2O = sulfite + 6 reduced [2Fe-2S]-[ferredoxin] + 7 H(+)</text>
        <dbReference type="Rhea" id="RHEA:23132"/>
        <dbReference type="Rhea" id="RHEA-COMP:10000"/>
        <dbReference type="Rhea" id="RHEA-COMP:10001"/>
        <dbReference type="ChEBI" id="CHEBI:15377"/>
        <dbReference type="ChEBI" id="CHEBI:15378"/>
        <dbReference type="ChEBI" id="CHEBI:17359"/>
        <dbReference type="ChEBI" id="CHEBI:29919"/>
        <dbReference type="ChEBI" id="CHEBI:33737"/>
        <dbReference type="ChEBI" id="CHEBI:33738"/>
        <dbReference type="EC" id="1.8.7.1"/>
    </reaction>
</comment>
<dbReference type="UniPathway" id="UPA00653"/>
<dbReference type="PRINTS" id="PR00397">
    <property type="entry name" value="SIROHAEM"/>
</dbReference>
<evidence type="ECO:0000256" key="19">
    <source>
        <dbReference type="PIRNR" id="PIRNR037149"/>
    </source>
</evidence>
<comment type="cofactor">
    <cofactor evidence="1 19">
        <name>FAD</name>
        <dbReference type="ChEBI" id="CHEBI:57692"/>
    </cofactor>
</comment>
<dbReference type="InterPro" id="IPR036188">
    <property type="entry name" value="FAD/NAD-bd_sf"/>
</dbReference>
<proteinExistence type="inferred from homology"/>
<evidence type="ECO:0000259" key="23">
    <source>
        <dbReference type="Pfam" id="PF04324"/>
    </source>
</evidence>
<keyword evidence="27" id="KW-1185">Reference proteome</keyword>
<name>A0A1H0ZDB3_9MICC</name>
<reference evidence="26 27" key="1">
    <citation type="submission" date="2016-10" db="EMBL/GenBank/DDBJ databases">
        <authorList>
            <person name="de Groot N.N."/>
        </authorList>
    </citation>
    <scope>NUCLEOTIDE SEQUENCE [LARGE SCALE GENOMIC DNA]</scope>
    <source>
        <strain evidence="26 27">DSM 20117</strain>
    </source>
</reference>
<dbReference type="Pfam" id="PF04324">
    <property type="entry name" value="Fer2_BFD"/>
    <property type="match status" value="1"/>
</dbReference>
<keyword evidence="16 19" id="KW-0534">Nitrate assimilation</keyword>
<dbReference type="InterPro" id="IPR007419">
    <property type="entry name" value="BFD-like_2Fe2S-bd_dom"/>
</dbReference>
<dbReference type="GO" id="GO:0042128">
    <property type="term" value="P:nitrate assimilation"/>
    <property type="evidence" value="ECO:0007669"/>
    <property type="project" value="UniProtKB-UniRule"/>
</dbReference>
<feature type="binding site" description="axial binding residue" evidence="20">
    <location>
        <position position="747"/>
    </location>
    <ligand>
        <name>siroheme</name>
        <dbReference type="ChEBI" id="CHEBI:60052"/>
    </ligand>
    <ligandPart>
        <name>Fe</name>
        <dbReference type="ChEBI" id="CHEBI:18248"/>
    </ligandPart>
</feature>
<evidence type="ECO:0000256" key="7">
    <source>
        <dbReference type="ARBA" id="ARBA00022617"/>
    </source>
</evidence>
<dbReference type="GO" id="GO:0050660">
    <property type="term" value="F:flavin adenine dinucleotide binding"/>
    <property type="evidence" value="ECO:0007669"/>
    <property type="project" value="UniProtKB-UniRule"/>
</dbReference>
<dbReference type="PROSITE" id="PS00365">
    <property type="entry name" value="NIR_SIR"/>
    <property type="match status" value="1"/>
</dbReference>
<dbReference type="Gene3D" id="3.30.413.10">
    <property type="entry name" value="Sulfite Reductase Hemoprotein, domain 1"/>
    <property type="match status" value="1"/>
</dbReference>
<comment type="pathway">
    <text evidence="3">Nitrogen metabolism; nitrate reduction (assimilation).</text>
</comment>
<feature type="domain" description="BFD-like [2Fe-2S]-binding" evidence="23">
    <location>
        <begin position="462"/>
        <end position="518"/>
    </location>
</feature>
<dbReference type="PANTHER" id="PTHR43809">
    <property type="entry name" value="NITRITE REDUCTASE (NADH) LARGE SUBUNIT"/>
    <property type="match status" value="1"/>
</dbReference>
<dbReference type="RefSeq" id="WP_074698698.1">
    <property type="nucleotide sequence ID" value="NZ_CP018863.1"/>
</dbReference>
<keyword evidence="6 20" id="KW-0004">4Fe-4S</keyword>
<keyword evidence="8 19" id="KW-0285">Flavoprotein</keyword>
<comment type="cofactor">
    <cofactor evidence="17">
        <name>[2Fe-2S] cluster</name>
        <dbReference type="ChEBI" id="CHEBI:190135"/>
    </cofactor>
</comment>
<feature type="domain" description="Nitrite/Sulfite reductase ferredoxin-like" evidence="22">
    <location>
        <begin position="622"/>
        <end position="684"/>
    </location>
</feature>
<dbReference type="SUPFAM" id="SSF56014">
    <property type="entry name" value="Nitrite and sulphite reductase 4Fe-4S domain-like"/>
    <property type="match status" value="1"/>
</dbReference>
<evidence type="ECO:0000256" key="4">
    <source>
        <dbReference type="ARBA" id="ARBA00010429"/>
    </source>
</evidence>
<dbReference type="InterPro" id="IPR012744">
    <property type="entry name" value="Nitri_red_NirB"/>
</dbReference>
<evidence type="ECO:0000259" key="24">
    <source>
        <dbReference type="Pfam" id="PF07992"/>
    </source>
</evidence>
<dbReference type="Pfam" id="PF01077">
    <property type="entry name" value="NIR_SIR"/>
    <property type="match status" value="1"/>
</dbReference>
<evidence type="ECO:0000256" key="20">
    <source>
        <dbReference type="PIRSR" id="PIRSR037149-1"/>
    </source>
</evidence>
<dbReference type="Gene3D" id="1.10.10.1100">
    <property type="entry name" value="BFD-like [2Fe-2S]-binding domain"/>
    <property type="match status" value="1"/>
</dbReference>
<dbReference type="GO" id="GO:0051537">
    <property type="term" value="F:2 iron, 2 sulfur cluster binding"/>
    <property type="evidence" value="ECO:0007669"/>
    <property type="project" value="UniProtKB-KW"/>
</dbReference>
<feature type="binding site" evidence="20">
    <location>
        <position position="747"/>
    </location>
    <ligand>
        <name>[4Fe-4S] cluster</name>
        <dbReference type="ChEBI" id="CHEBI:49883"/>
    </ligand>
</feature>
<accession>A0A1H0ZDB3</accession>
<dbReference type="PRINTS" id="PR00411">
    <property type="entry name" value="PNDRDTASEI"/>
</dbReference>
<dbReference type="InterPro" id="IPR041575">
    <property type="entry name" value="Rubredoxin_C"/>
</dbReference>
<dbReference type="KEGG" id="acry:AC20117_15925"/>
<comment type="function">
    <text evidence="2">Catalyzes the reduction of sulfite to sulfide, a step in the biosynthesis of sulfur-containing amino acids and cofactors.</text>
</comment>
<keyword evidence="7 20" id="KW-0349">Heme</keyword>
<dbReference type="GO" id="GO:0020037">
    <property type="term" value="F:heme binding"/>
    <property type="evidence" value="ECO:0007669"/>
    <property type="project" value="InterPro"/>
</dbReference>
<evidence type="ECO:0000313" key="27">
    <source>
        <dbReference type="Proteomes" id="UP000181917"/>
    </source>
</evidence>
<evidence type="ECO:0000256" key="3">
    <source>
        <dbReference type="ARBA" id="ARBA00005096"/>
    </source>
</evidence>
<evidence type="ECO:0000256" key="11">
    <source>
        <dbReference type="ARBA" id="ARBA00022784"/>
    </source>
</evidence>
<feature type="binding site" evidence="20">
    <location>
        <position position="743"/>
    </location>
    <ligand>
        <name>[4Fe-4S] cluster</name>
        <dbReference type="ChEBI" id="CHEBI:49883"/>
    </ligand>
</feature>
<evidence type="ECO:0000256" key="9">
    <source>
        <dbReference type="ARBA" id="ARBA00022714"/>
    </source>
</evidence>